<evidence type="ECO:0000313" key="8">
    <source>
        <dbReference type="EMBL" id="PWU84980.1"/>
    </source>
</evidence>
<dbReference type="InterPro" id="IPR000182">
    <property type="entry name" value="GNAT_dom"/>
</dbReference>
<comment type="catalytic activity">
    <reaction evidence="5 6">
        <text>D-glucosamine 6-phosphate + acetyl-CoA = N-acetyl-D-glucosamine 6-phosphate + CoA + H(+)</text>
        <dbReference type="Rhea" id="RHEA:10292"/>
        <dbReference type="ChEBI" id="CHEBI:15378"/>
        <dbReference type="ChEBI" id="CHEBI:57287"/>
        <dbReference type="ChEBI" id="CHEBI:57288"/>
        <dbReference type="ChEBI" id="CHEBI:57513"/>
        <dbReference type="ChEBI" id="CHEBI:58725"/>
        <dbReference type="EC" id="2.3.1.4"/>
    </reaction>
</comment>
<dbReference type="VEuPathDB" id="TriTrypDB:C3747_147g489c"/>
<dbReference type="VEuPathDB" id="TriTrypDB:TcCL_ESM03801"/>
<dbReference type="GO" id="GO:0006048">
    <property type="term" value="P:UDP-N-acetylglucosamine biosynthetic process"/>
    <property type="evidence" value="ECO:0007669"/>
    <property type="project" value="UniProtKB-UniRule"/>
</dbReference>
<keyword evidence="4 6" id="KW-0012">Acyltransferase</keyword>
<evidence type="ECO:0000256" key="5">
    <source>
        <dbReference type="ARBA" id="ARBA00048964"/>
    </source>
</evidence>
<dbReference type="VEuPathDB" id="TriTrypDB:BCY84_19506"/>
<dbReference type="EMBL" id="PRFA01000189">
    <property type="protein sequence ID" value="PWU84980.1"/>
    <property type="molecule type" value="Genomic_DNA"/>
</dbReference>
<dbReference type="VEuPathDB" id="TriTrypDB:TcCLB.508831.120"/>
<dbReference type="PROSITE" id="PS51186">
    <property type="entry name" value="GNAT"/>
    <property type="match status" value="1"/>
</dbReference>
<dbReference type="VEuPathDB" id="TriTrypDB:C4B63_133g167c"/>
<dbReference type="GO" id="GO:0004343">
    <property type="term" value="F:glucosamine 6-phosphate N-acetyltransferase activity"/>
    <property type="evidence" value="ECO:0007669"/>
    <property type="project" value="UniProtKB-UniRule"/>
</dbReference>
<dbReference type="SUPFAM" id="SSF55729">
    <property type="entry name" value="Acyl-CoA N-acyltransferases (Nat)"/>
    <property type="match status" value="1"/>
</dbReference>
<dbReference type="AlphaFoldDB" id="A0A2V2ULN5"/>
<dbReference type="InterPro" id="IPR039143">
    <property type="entry name" value="GNPNAT1-like"/>
</dbReference>
<dbReference type="EC" id="2.3.1.4" evidence="6"/>
<dbReference type="OrthoDB" id="10039976at2759"/>
<evidence type="ECO:0000256" key="4">
    <source>
        <dbReference type="ARBA" id="ARBA00023315"/>
    </source>
</evidence>
<dbReference type="EMBL" id="PRFA01000133">
    <property type="protein sequence ID" value="PWU86109.1"/>
    <property type="molecule type" value="Genomic_DNA"/>
</dbReference>
<accession>A0A2V2ULN5</accession>
<name>A0A2V2ULN5_TRYCR</name>
<dbReference type="VEuPathDB" id="TriTrypDB:TcCLB.511671.70"/>
<dbReference type="CDD" id="cd04301">
    <property type="entry name" value="NAT_SF"/>
    <property type="match status" value="1"/>
</dbReference>
<dbReference type="VEuPathDB" id="TriTrypDB:TcG_05952"/>
<evidence type="ECO:0000256" key="2">
    <source>
        <dbReference type="ARBA" id="ARBA00006048"/>
    </source>
</evidence>
<dbReference type="FunFam" id="3.40.630.30:FF:000105">
    <property type="entry name" value="Glucosamine 6-phosphate N-acetyltransferase"/>
    <property type="match status" value="1"/>
</dbReference>
<dbReference type="InterPro" id="IPR016181">
    <property type="entry name" value="Acyl_CoA_acyltransferase"/>
</dbReference>
<dbReference type="Gene3D" id="3.40.630.30">
    <property type="match status" value="1"/>
</dbReference>
<comment type="caution">
    <text evidence="8">The sequence shown here is derived from an EMBL/GenBank/DDBJ whole genome shotgun (WGS) entry which is preliminary data.</text>
</comment>
<evidence type="ECO:0000259" key="7">
    <source>
        <dbReference type="PROSITE" id="PS51186"/>
    </source>
</evidence>
<dbReference type="UniPathway" id="UPA00113">
    <property type="reaction ID" value="UER00529"/>
</dbReference>
<dbReference type="Pfam" id="PF00583">
    <property type="entry name" value="Acetyltransf_1"/>
    <property type="match status" value="1"/>
</dbReference>
<dbReference type="PANTHER" id="PTHR13355:SF11">
    <property type="entry name" value="GLUCOSAMINE 6-PHOSPHATE N-ACETYLTRANSFERASE"/>
    <property type="match status" value="1"/>
</dbReference>
<evidence type="ECO:0000313" key="10">
    <source>
        <dbReference type="Proteomes" id="UP000246121"/>
    </source>
</evidence>
<protein>
    <recommendedName>
        <fullName evidence="6">Glucosamine 6-phosphate N-acetyltransferase</fullName>
        <ecNumber evidence="6">2.3.1.4</ecNumber>
    </recommendedName>
</protein>
<evidence type="ECO:0000313" key="9">
    <source>
        <dbReference type="EMBL" id="PWU86109.1"/>
    </source>
</evidence>
<dbReference type="VEuPathDB" id="TriTrypDB:TCDM_14202"/>
<dbReference type="VEuPathDB" id="TriTrypDB:TcYC6_0011190"/>
<dbReference type="VEuPathDB" id="TriTrypDB:C4B63_189g98c"/>
<proteinExistence type="inferred from homology"/>
<feature type="domain" description="N-acetyltransferase" evidence="7">
    <location>
        <begin position="8"/>
        <end position="148"/>
    </location>
</feature>
<evidence type="ECO:0000256" key="6">
    <source>
        <dbReference type="RuleBase" id="RU365086"/>
    </source>
</evidence>
<evidence type="ECO:0000256" key="1">
    <source>
        <dbReference type="ARBA" id="ARBA00004832"/>
    </source>
</evidence>
<dbReference type="Proteomes" id="UP000246121">
    <property type="component" value="Unassembled WGS sequence"/>
</dbReference>
<comment type="pathway">
    <text evidence="1 6">Nucleotide-sugar biosynthesis; UDP-N-acetyl-alpha-D-glucosamine biosynthesis; N-acetyl-alpha-D-glucosamine 1-phosphate from alpha-D-glucosamine 6-phosphate (route I): step 1/2.</text>
</comment>
<reference evidence="8 10" key="1">
    <citation type="journal article" date="2018" name="Microb. Genom.">
        <title>Expanding an expanded genome: long-read sequencing of Trypanosoma cruzi.</title>
        <authorList>
            <person name="Berna L."/>
            <person name="Rodriguez M."/>
            <person name="Chiribao M.L."/>
            <person name="Parodi-Talice A."/>
            <person name="Pita S."/>
            <person name="Rijo G."/>
            <person name="Alvarez-Valin F."/>
            <person name="Robello C."/>
        </authorList>
    </citation>
    <scope>NUCLEOTIDE SEQUENCE [LARGE SCALE GENOMIC DNA]</scope>
    <source>
        <strain evidence="8 10">Dm28c</strain>
    </source>
</reference>
<keyword evidence="3 6" id="KW-0808">Transferase</keyword>
<evidence type="ECO:0000256" key="3">
    <source>
        <dbReference type="ARBA" id="ARBA00022679"/>
    </source>
</evidence>
<comment type="similarity">
    <text evidence="2 6">Belongs to the acetyltransferase family. GNA1 subfamily.</text>
</comment>
<sequence length="148" mass="16354">MSDELGELELREVEEGDVPSLLDLLRHLTDAPAVTASALQAIAEARRQAGMVTKVFIHRPTRRVVGTASLFVEPKFSRGGKSVGHIEDVVVDPSYRGKKLGQALIGDLCNIARSRGCYKVILDCAEAAIEFYKKLGFEARERQMRLDL</sequence>
<dbReference type="VEuPathDB" id="TriTrypDB:TcBrA4_0076950"/>
<gene>
    <name evidence="9" type="ORF">C4B63_133g167c</name>
    <name evidence="8" type="ORF">C4B63_189g98c</name>
</gene>
<organism evidence="8 10">
    <name type="scientific">Trypanosoma cruzi</name>
    <dbReference type="NCBI Taxonomy" id="5693"/>
    <lineage>
        <taxon>Eukaryota</taxon>
        <taxon>Discoba</taxon>
        <taxon>Euglenozoa</taxon>
        <taxon>Kinetoplastea</taxon>
        <taxon>Metakinetoplastina</taxon>
        <taxon>Trypanosomatida</taxon>
        <taxon>Trypanosomatidae</taxon>
        <taxon>Trypanosoma</taxon>
        <taxon>Schizotrypanum</taxon>
    </lineage>
</organism>
<dbReference type="PANTHER" id="PTHR13355">
    <property type="entry name" value="GLUCOSAMINE 6-PHOSPHATE N-ACETYLTRANSFERASE"/>
    <property type="match status" value="1"/>
</dbReference>